<protein>
    <submittedName>
        <fullName evidence="5">GntR family transcriptional regulator</fullName>
    </submittedName>
</protein>
<reference evidence="5 6" key="1">
    <citation type="submission" date="2018-11" db="EMBL/GenBank/DDBJ databases">
        <authorList>
            <person name="Li F."/>
        </authorList>
    </citation>
    <scope>NUCLEOTIDE SEQUENCE [LARGE SCALE GENOMIC DNA]</scope>
    <source>
        <strain evidence="5 6">Gsoil 818</strain>
    </source>
</reference>
<dbReference type="SUPFAM" id="SSF64288">
    <property type="entry name" value="Chorismate lyase-like"/>
    <property type="match status" value="1"/>
</dbReference>
<evidence type="ECO:0000256" key="1">
    <source>
        <dbReference type="ARBA" id="ARBA00023015"/>
    </source>
</evidence>
<dbReference type="GO" id="GO:0045892">
    <property type="term" value="P:negative regulation of DNA-templated transcription"/>
    <property type="evidence" value="ECO:0007669"/>
    <property type="project" value="TreeGrafter"/>
</dbReference>
<dbReference type="Pfam" id="PF07702">
    <property type="entry name" value="UTRA"/>
    <property type="match status" value="1"/>
</dbReference>
<evidence type="ECO:0000313" key="6">
    <source>
        <dbReference type="Proteomes" id="UP000279994"/>
    </source>
</evidence>
<dbReference type="PANTHER" id="PTHR44846:SF1">
    <property type="entry name" value="MANNOSYL-D-GLYCERATE TRANSPORT_METABOLISM SYSTEM REPRESSOR MNGR-RELATED"/>
    <property type="match status" value="1"/>
</dbReference>
<dbReference type="Proteomes" id="UP000279994">
    <property type="component" value="Unassembled WGS sequence"/>
</dbReference>
<dbReference type="EMBL" id="RJSF01000003">
    <property type="protein sequence ID" value="RNM17476.1"/>
    <property type="molecule type" value="Genomic_DNA"/>
</dbReference>
<dbReference type="PANTHER" id="PTHR44846">
    <property type="entry name" value="MANNOSYL-D-GLYCERATE TRANSPORT/METABOLISM SYSTEM REPRESSOR MNGR-RELATED"/>
    <property type="match status" value="1"/>
</dbReference>
<evidence type="ECO:0000259" key="4">
    <source>
        <dbReference type="PROSITE" id="PS50949"/>
    </source>
</evidence>
<proteinExistence type="predicted"/>
<keyword evidence="6" id="KW-1185">Reference proteome</keyword>
<evidence type="ECO:0000313" key="5">
    <source>
        <dbReference type="EMBL" id="RNM17476.1"/>
    </source>
</evidence>
<feature type="domain" description="HTH gntR-type" evidence="4">
    <location>
        <begin position="36"/>
        <end position="103"/>
    </location>
</feature>
<dbReference type="Gene3D" id="1.10.10.10">
    <property type="entry name" value="Winged helix-like DNA-binding domain superfamily/Winged helix DNA-binding domain"/>
    <property type="match status" value="1"/>
</dbReference>
<dbReference type="InterPro" id="IPR036390">
    <property type="entry name" value="WH_DNA-bd_sf"/>
</dbReference>
<dbReference type="SMART" id="SM00866">
    <property type="entry name" value="UTRA"/>
    <property type="match status" value="1"/>
</dbReference>
<dbReference type="GO" id="GO:0003700">
    <property type="term" value="F:DNA-binding transcription factor activity"/>
    <property type="evidence" value="ECO:0007669"/>
    <property type="project" value="InterPro"/>
</dbReference>
<dbReference type="SMART" id="SM00345">
    <property type="entry name" value="HTH_GNTR"/>
    <property type="match status" value="1"/>
</dbReference>
<dbReference type="InterPro" id="IPR028978">
    <property type="entry name" value="Chorismate_lyase_/UTRA_dom_sf"/>
</dbReference>
<keyword evidence="1" id="KW-0805">Transcription regulation</keyword>
<evidence type="ECO:0000256" key="3">
    <source>
        <dbReference type="ARBA" id="ARBA00023163"/>
    </source>
</evidence>
<dbReference type="PRINTS" id="PR00035">
    <property type="entry name" value="HTHGNTR"/>
</dbReference>
<dbReference type="PROSITE" id="PS50949">
    <property type="entry name" value="HTH_GNTR"/>
    <property type="match status" value="1"/>
</dbReference>
<gene>
    <name evidence="5" type="ORF">EFL26_01430</name>
</gene>
<dbReference type="OrthoDB" id="8584262at2"/>
<dbReference type="GO" id="GO:0003677">
    <property type="term" value="F:DNA binding"/>
    <property type="evidence" value="ECO:0007669"/>
    <property type="project" value="UniProtKB-KW"/>
</dbReference>
<name>A0A3N0GZ32_9ACTN</name>
<keyword evidence="3" id="KW-0804">Transcription</keyword>
<dbReference type="InterPro" id="IPR011663">
    <property type="entry name" value="UTRA"/>
</dbReference>
<sequence length="269" mass="30419">MRSKRRRGPFPADIVADGPEERYVADHVIPASASQRGRKHLLVREYVRSLIVDAEPGSPAPSERDLVEQFGVARMTVRHALDGLVAQGLLERIPGRGTFVTKPLIDMQMRLSSFSEEMERRGKIPESRTLLARRETAGPGLARALETEVGAPIVHWERLRLADSQPICIQHVYLSLDTFPRFLDDALPSSLYYWFADQDLMPTWGEDSVVAAVATEEEAEALELEPGAPVLHISRRSFCRETAVEVTRSIYRADRYTLWVPVLRPEHLR</sequence>
<dbReference type="AlphaFoldDB" id="A0A3N0GZ32"/>
<evidence type="ECO:0000256" key="2">
    <source>
        <dbReference type="ARBA" id="ARBA00023125"/>
    </source>
</evidence>
<accession>A0A3N0GZ32</accession>
<dbReference type="SUPFAM" id="SSF46785">
    <property type="entry name" value="Winged helix' DNA-binding domain"/>
    <property type="match status" value="1"/>
</dbReference>
<dbReference type="InterPro" id="IPR000524">
    <property type="entry name" value="Tscrpt_reg_HTH_GntR"/>
</dbReference>
<organism evidence="5 6">
    <name type="scientific">Nocardioides pocheonensis</name>
    <dbReference type="NCBI Taxonomy" id="661485"/>
    <lineage>
        <taxon>Bacteria</taxon>
        <taxon>Bacillati</taxon>
        <taxon>Actinomycetota</taxon>
        <taxon>Actinomycetes</taxon>
        <taxon>Propionibacteriales</taxon>
        <taxon>Nocardioidaceae</taxon>
        <taxon>Nocardioides</taxon>
    </lineage>
</organism>
<dbReference type="Pfam" id="PF00392">
    <property type="entry name" value="GntR"/>
    <property type="match status" value="1"/>
</dbReference>
<dbReference type="InterPro" id="IPR036388">
    <property type="entry name" value="WH-like_DNA-bd_sf"/>
</dbReference>
<dbReference type="CDD" id="cd07377">
    <property type="entry name" value="WHTH_GntR"/>
    <property type="match status" value="1"/>
</dbReference>
<dbReference type="InterPro" id="IPR050679">
    <property type="entry name" value="Bact_HTH_transcr_reg"/>
</dbReference>
<comment type="caution">
    <text evidence="5">The sequence shown here is derived from an EMBL/GenBank/DDBJ whole genome shotgun (WGS) entry which is preliminary data.</text>
</comment>
<dbReference type="Gene3D" id="3.40.1410.10">
    <property type="entry name" value="Chorismate lyase-like"/>
    <property type="match status" value="1"/>
</dbReference>
<keyword evidence="2" id="KW-0238">DNA-binding</keyword>